<accession>A0ABV8E3X6</accession>
<evidence type="ECO:0000313" key="1">
    <source>
        <dbReference type="EMBL" id="MFC3966482.1"/>
    </source>
</evidence>
<proteinExistence type="predicted"/>
<evidence type="ECO:0008006" key="3">
    <source>
        <dbReference type="Google" id="ProtNLM"/>
    </source>
</evidence>
<keyword evidence="2" id="KW-1185">Reference proteome</keyword>
<organism evidence="1 2">
    <name type="scientific">Nocardia jiangsuensis</name>
    <dbReference type="NCBI Taxonomy" id="1691563"/>
    <lineage>
        <taxon>Bacteria</taxon>
        <taxon>Bacillati</taxon>
        <taxon>Actinomycetota</taxon>
        <taxon>Actinomycetes</taxon>
        <taxon>Mycobacteriales</taxon>
        <taxon>Nocardiaceae</taxon>
        <taxon>Nocardia</taxon>
    </lineage>
</organism>
<protein>
    <recommendedName>
        <fullName evidence="3">DUF4254 domain-containing protein</fullName>
    </recommendedName>
</protein>
<comment type="caution">
    <text evidence="1">The sequence shown here is derived from an EMBL/GenBank/DDBJ whole genome shotgun (WGS) entry which is preliminary data.</text>
</comment>
<dbReference type="EMBL" id="JBHSAX010000033">
    <property type="protein sequence ID" value="MFC3966482.1"/>
    <property type="molecule type" value="Genomic_DNA"/>
</dbReference>
<dbReference type="RefSeq" id="WP_378617216.1">
    <property type="nucleotide sequence ID" value="NZ_JBHSAX010000033.1"/>
</dbReference>
<dbReference type="Proteomes" id="UP001595696">
    <property type="component" value="Unassembled WGS sequence"/>
</dbReference>
<name>A0ABV8E3X6_9NOCA</name>
<gene>
    <name evidence="1" type="ORF">ACFO0B_31245</name>
</gene>
<reference evidence="2" key="1">
    <citation type="journal article" date="2019" name="Int. J. Syst. Evol. Microbiol.">
        <title>The Global Catalogue of Microorganisms (GCM) 10K type strain sequencing project: providing services to taxonomists for standard genome sequencing and annotation.</title>
        <authorList>
            <consortium name="The Broad Institute Genomics Platform"/>
            <consortium name="The Broad Institute Genome Sequencing Center for Infectious Disease"/>
            <person name="Wu L."/>
            <person name="Ma J."/>
        </authorList>
    </citation>
    <scope>NUCLEOTIDE SEQUENCE [LARGE SCALE GENOMIC DNA]</scope>
    <source>
        <strain evidence="2">CGMCC 4.7330</strain>
    </source>
</reference>
<sequence>MSAARPELPHWRELTAAFRTPLGQDDSVLLKRARMLASVHRVHALHPGHDAVFEAGRAALRTWIAEWISGHTGARPAAAAACALVIDDMAAAHVEAERLLRVDPAPSAEELHAAWFAVGYLATHWADLVAEVIDGQRPVPWPLERR</sequence>
<evidence type="ECO:0000313" key="2">
    <source>
        <dbReference type="Proteomes" id="UP001595696"/>
    </source>
</evidence>